<evidence type="ECO:0000313" key="11">
    <source>
        <dbReference type="Proteomes" id="UP000466442"/>
    </source>
</evidence>
<dbReference type="PROSITE" id="PS50089">
    <property type="entry name" value="ZF_RING_2"/>
    <property type="match status" value="1"/>
</dbReference>
<sequence length="1053" mass="117040">MEGVRAKLTDVNPHLVCVLCHGYFVDATTIAECLHSFCRSCIFRHLERKPICPICEVAVHNTKLHRSLRPDKTLQDIVYKLVPGLYRNEMQRRREFYKQHPFRDEYLEPECRGVGLDRVIYSPDDLISLSLEFYDEDREREEWNNNNVIQKPVPIKKPPPGSKRYLQCPAGFKMRHLKKFIRQKCGLTDNCEVEVIYRKESLPDSYSLMDIAYIYTWKRNEPMRFYYKLPDVPMKTLDAARALASHKIVQELPCEPQTNGDLVEPTKNNISEEHPIEIADPSAAEKKTESHHDPMKVTNVADCKPPVNHIEQRETMKSNTPKVNGMREPFTNPKHLGPSETQKSPETPVPSTTPDVVSVSKVTSPATSTLSKAPVTAPAQIKDKTDSEPTTPRTMTKQDELPVSVLLSLGNCTPEIKRPSPIETPSPRPEPKFILPKPVDSARNTPLVDQLLNKKIMSSKANSKMSVNKIASDLAESKTTGRNVFKTPPPKPQLAPFSQNPLMLNTPPMGQGMKLADPAAGNRTPFHHSQVDYSAGNRTPFPHSKADPTGGNRTAVSSSPSPQHLPVYPPPLMPPLSKALPWKDPSKDQSRFSLFPQSPRHVPQYPTILPKDKKRNGKAVETKKPSQDPFLFPTNESENLKKERLTQSDGNSNSTSQQSSLPSSPRPKQNISNQDTKSLPHAQNGFPTHKTDRPEVTVNTSNGSLTISTQLPNPPVNSKIESTDLKNKTVPPQVLQKNVSGQRLNGNVLGSGPNKKKSGLENKPKNGSENKNGDADGQKMLGSEAGTKNLSLARKNHASSGGLLIPGGVVSRTGPTLDQRLQQLYKSNSRQLVNGQSPSQKSQPIPTGKQQSRLASWLNNRFNAHTKSPSPTIDKIKAPEVIIDKISQESATEKLGKEMSMLKKKLDELRKNSEGCEITQENPTPDVDKKIRDVTPNVSIELMKAADMKKLDVGSNKTKDKGVKRPVPGLKAIQDVDVKKIKLSSDDEEPKKPKSDKKTEQEVLDLSGSGKPSDELAHRIALLQKNGALSNQQQFNWLLNRPLIAGQQFPRST</sequence>
<dbReference type="InterPro" id="IPR013083">
    <property type="entry name" value="Znf_RING/FYVE/PHD"/>
</dbReference>
<feature type="region of interest" description="Disordered" evidence="8">
    <location>
        <begin position="978"/>
        <end position="1013"/>
    </location>
</feature>
<keyword evidence="2" id="KW-0479">Metal-binding</keyword>
<dbReference type="FunFam" id="3.30.40.10:FF:000033">
    <property type="entry name" value="Polycomb group RING finger protein 3"/>
    <property type="match status" value="1"/>
</dbReference>
<evidence type="ECO:0000256" key="3">
    <source>
        <dbReference type="ARBA" id="ARBA00022771"/>
    </source>
</evidence>
<dbReference type="GO" id="GO:1990841">
    <property type="term" value="F:promoter-specific chromatin binding"/>
    <property type="evidence" value="ECO:0007669"/>
    <property type="project" value="TreeGrafter"/>
</dbReference>
<dbReference type="GO" id="GO:0035102">
    <property type="term" value="C:PRC1 complex"/>
    <property type="evidence" value="ECO:0007669"/>
    <property type="project" value="TreeGrafter"/>
</dbReference>
<dbReference type="AlphaFoldDB" id="A0A8S9XKQ3"/>
<dbReference type="OrthoDB" id="10264655at2759"/>
<evidence type="ECO:0000256" key="6">
    <source>
        <dbReference type="PROSITE-ProRule" id="PRU00175"/>
    </source>
</evidence>
<evidence type="ECO:0000256" key="5">
    <source>
        <dbReference type="ARBA" id="ARBA00023242"/>
    </source>
</evidence>
<dbReference type="GO" id="GO:0000122">
    <property type="term" value="P:negative regulation of transcription by RNA polymerase II"/>
    <property type="evidence" value="ECO:0007669"/>
    <property type="project" value="TreeGrafter"/>
</dbReference>
<dbReference type="InterPro" id="IPR017907">
    <property type="entry name" value="Znf_RING_CS"/>
</dbReference>
<feature type="region of interest" description="Disordered" evidence="8">
    <location>
        <begin position="829"/>
        <end position="852"/>
    </location>
</feature>
<protein>
    <recommendedName>
        <fullName evidence="9">RING-type domain-containing protein</fullName>
    </recommendedName>
</protein>
<organism evidence="10 11">
    <name type="scientific">Apolygus lucorum</name>
    <name type="common">Small green plant bug</name>
    <name type="synonym">Lygocoris lucorum</name>
    <dbReference type="NCBI Taxonomy" id="248454"/>
    <lineage>
        <taxon>Eukaryota</taxon>
        <taxon>Metazoa</taxon>
        <taxon>Ecdysozoa</taxon>
        <taxon>Arthropoda</taxon>
        <taxon>Hexapoda</taxon>
        <taxon>Insecta</taxon>
        <taxon>Pterygota</taxon>
        <taxon>Neoptera</taxon>
        <taxon>Paraneoptera</taxon>
        <taxon>Hemiptera</taxon>
        <taxon>Heteroptera</taxon>
        <taxon>Panheteroptera</taxon>
        <taxon>Cimicomorpha</taxon>
        <taxon>Miridae</taxon>
        <taxon>Mirini</taxon>
        <taxon>Apolygus</taxon>
    </lineage>
</organism>
<feature type="region of interest" description="Disordered" evidence="8">
    <location>
        <begin position="478"/>
        <end position="782"/>
    </location>
</feature>
<dbReference type="Proteomes" id="UP000466442">
    <property type="component" value="Unassembled WGS sequence"/>
</dbReference>
<dbReference type="EMBL" id="WIXP02000007">
    <property type="protein sequence ID" value="KAF6208165.1"/>
    <property type="molecule type" value="Genomic_DNA"/>
</dbReference>
<keyword evidence="11" id="KW-1185">Reference proteome</keyword>
<gene>
    <name evidence="10" type="ORF">GE061_016616</name>
</gene>
<dbReference type="CDD" id="cd17082">
    <property type="entry name" value="RAWUL_PCGF2_like"/>
    <property type="match status" value="1"/>
</dbReference>
<feature type="compositionally biased region" description="Low complexity" evidence="8">
    <location>
        <begin position="647"/>
        <end position="663"/>
    </location>
</feature>
<keyword evidence="3 6" id="KW-0863">Zinc-finger</keyword>
<feature type="compositionally biased region" description="Low complexity" evidence="8">
    <location>
        <begin position="344"/>
        <end position="365"/>
    </location>
</feature>
<dbReference type="SUPFAM" id="SSF57850">
    <property type="entry name" value="RING/U-box"/>
    <property type="match status" value="1"/>
</dbReference>
<feature type="compositionally biased region" description="Basic and acidic residues" evidence="8">
    <location>
        <begin position="273"/>
        <end position="295"/>
    </location>
</feature>
<feature type="compositionally biased region" description="Polar residues" evidence="8">
    <location>
        <begin position="735"/>
        <end position="745"/>
    </location>
</feature>
<evidence type="ECO:0000313" key="10">
    <source>
        <dbReference type="EMBL" id="KAF6208165.1"/>
    </source>
</evidence>
<accession>A0A8S9XKQ3</accession>
<dbReference type="InterPro" id="IPR001841">
    <property type="entry name" value="Znf_RING"/>
</dbReference>
<feature type="coiled-coil region" evidence="7">
    <location>
        <begin position="892"/>
        <end position="919"/>
    </location>
</feature>
<evidence type="ECO:0000256" key="4">
    <source>
        <dbReference type="ARBA" id="ARBA00022833"/>
    </source>
</evidence>
<keyword evidence="4" id="KW-0862">Zinc</keyword>
<dbReference type="Gene3D" id="3.10.20.90">
    <property type="entry name" value="Phosphatidylinositol 3-kinase Catalytic Subunit, Chain A, domain 1"/>
    <property type="match status" value="1"/>
</dbReference>
<feature type="compositionally biased region" description="Basic and acidic residues" evidence="8">
    <location>
        <begin position="978"/>
        <end position="1001"/>
    </location>
</feature>
<comment type="subcellular location">
    <subcellularLocation>
        <location evidence="1">Nucleus</location>
    </subcellularLocation>
</comment>
<dbReference type="PANTHER" id="PTHR10825">
    <property type="entry name" value="RING FINGER DOMAIN-CONTAINING, POLYCOMB GROUP COMPONENT"/>
    <property type="match status" value="1"/>
</dbReference>
<dbReference type="InterPro" id="IPR032443">
    <property type="entry name" value="RAWUL"/>
</dbReference>
<comment type="caution">
    <text evidence="10">The sequence shown here is derived from an EMBL/GenBank/DDBJ whole genome shotgun (WGS) entry which is preliminary data.</text>
</comment>
<dbReference type="Gene3D" id="3.30.40.10">
    <property type="entry name" value="Zinc/RING finger domain, C3HC4 (zinc finger)"/>
    <property type="match status" value="1"/>
</dbReference>
<dbReference type="Pfam" id="PF16207">
    <property type="entry name" value="RAWUL"/>
    <property type="match status" value="1"/>
</dbReference>
<evidence type="ECO:0000256" key="7">
    <source>
        <dbReference type="SAM" id="Coils"/>
    </source>
</evidence>
<evidence type="ECO:0000256" key="2">
    <source>
        <dbReference type="ARBA" id="ARBA00022723"/>
    </source>
</evidence>
<feature type="domain" description="RING-type" evidence="9">
    <location>
        <begin position="17"/>
        <end position="56"/>
    </location>
</feature>
<feature type="region of interest" description="Disordered" evidence="8">
    <location>
        <begin position="273"/>
        <end position="399"/>
    </location>
</feature>
<keyword evidence="7" id="KW-0175">Coiled coil</keyword>
<evidence type="ECO:0000256" key="8">
    <source>
        <dbReference type="SAM" id="MobiDB-lite"/>
    </source>
</evidence>
<dbReference type="Pfam" id="PF13923">
    <property type="entry name" value="zf-C3HC4_2"/>
    <property type="match status" value="1"/>
</dbReference>
<reference evidence="10" key="1">
    <citation type="journal article" date="2021" name="Mol. Ecol. Resour.">
        <title>Apolygus lucorum genome provides insights into omnivorousness and mesophyll feeding.</title>
        <authorList>
            <person name="Liu Y."/>
            <person name="Liu H."/>
            <person name="Wang H."/>
            <person name="Huang T."/>
            <person name="Liu B."/>
            <person name="Yang B."/>
            <person name="Yin L."/>
            <person name="Li B."/>
            <person name="Zhang Y."/>
            <person name="Zhang S."/>
            <person name="Jiang F."/>
            <person name="Zhang X."/>
            <person name="Ren Y."/>
            <person name="Wang B."/>
            <person name="Wang S."/>
            <person name="Lu Y."/>
            <person name="Wu K."/>
            <person name="Fan W."/>
            <person name="Wang G."/>
        </authorList>
    </citation>
    <scope>NUCLEOTIDE SEQUENCE</scope>
    <source>
        <strain evidence="10">12Hb</strain>
    </source>
</reference>
<dbReference type="PROSITE" id="PS00518">
    <property type="entry name" value="ZF_RING_1"/>
    <property type="match status" value="1"/>
</dbReference>
<name>A0A8S9XKQ3_APOLU</name>
<dbReference type="GO" id="GO:0008270">
    <property type="term" value="F:zinc ion binding"/>
    <property type="evidence" value="ECO:0007669"/>
    <property type="project" value="UniProtKB-KW"/>
</dbReference>
<dbReference type="PANTHER" id="PTHR10825:SF29">
    <property type="entry name" value="POLYCOMB GROUP RING FINGER PROTEIN 1"/>
    <property type="match status" value="1"/>
</dbReference>
<dbReference type="SMART" id="SM00184">
    <property type="entry name" value="RING"/>
    <property type="match status" value="1"/>
</dbReference>
<keyword evidence="5" id="KW-0539">Nucleus</keyword>
<proteinExistence type="predicted"/>
<feature type="compositionally biased region" description="Polar residues" evidence="8">
    <location>
        <begin position="697"/>
        <end position="711"/>
    </location>
</feature>
<evidence type="ECO:0000256" key="1">
    <source>
        <dbReference type="ARBA" id="ARBA00004123"/>
    </source>
</evidence>
<feature type="compositionally biased region" description="Polar residues" evidence="8">
    <location>
        <begin position="666"/>
        <end position="677"/>
    </location>
</feature>
<evidence type="ECO:0000259" key="9">
    <source>
        <dbReference type="PROSITE" id="PS50089"/>
    </source>
</evidence>
<feature type="compositionally biased region" description="Basic and acidic residues" evidence="8">
    <location>
        <begin position="758"/>
        <end position="777"/>
    </location>
</feature>